<dbReference type="Pfam" id="PF02709">
    <property type="entry name" value="Glyco_transf_7C"/>
    <property type="match status" value="1"/>
</dbReference>
<comment type="subcellular location">
    <subcellularLocation>
        <location evidence="1">Golgi apparatus membrane</location>
        <topology evidence="1">Single-pass type II membrane protein</topology>
    </subcellularLocation>
</comment>
<dbReference type="PANTHER" id="PTHR19300">
    <property type="entry name" value="BETA-1,4-GALACTOSYLTRANSFERASE"/>
    <property type="match status" value="1"/>
</dbReference>
<evidence type="ECO:0000256" key="1">
    <source>
        <dbReference type="ARBA" id="ARBA00004323"/>
    </source>
</evidence>
<dbReference type="SUPFAM" id="SSF53448">
    <property type="entry name" value="Nucleotide-diphospho-sugar transferases"/>
    <property type="match status" value="1"/>
</dbReference>
<evidence type="ECO:0000259" key="4">
    <source>
        <dbReference type="Pfam" id="PF02709"/>
    </source>
</evidence>
<reference evidence="5" key="1">
    <citation type="submission" date="2025-08" db="UniProtKB">
        <authorList>
            <consortium name="Ensembl"/>
        </authorList>
    </citation>
    <scope>IDENTIFICATION</scope>
</reference>
<dbReference type="PANTHER" id="PTHR19300:SF30">
    <property type="entry name" value="BETA-1,4-GALACTOSYLTRANSFERASE 7"/>
    <property type="match status" value="1"/>
</dbReference>
<proteinExistence type="predicted"/>
<dbReference type="Ensembl" id="ENSMCST00000022532.1">
    <property type="protein sequence ID" value="ENSMCSP00000021971.1"/>
    <property type="gene ID" value="ENSMCSG00000015334.1"/>
</dbReference>
<dbReference type="InterPro" id="IPR029044">
    <property type="entry name" value="Nucleotide-diphossugar_trans"/>
</dbReference>
<dbReference type="OrthoDB" id="6020664at2759"/>
<organism evidence="5 6">
    <name type="scientific">Malurus cyaneus samueli</name>
    <dbReference type="NCBI Taxonomy" id="2593467"/>
    <lineage>
        <taxon>Eukaryota</taxon>
        <taxon>Metazoa</taxon>
        <taxon>Chordata</taxon>
        <taxon>Craniata</taxon>
        <taxon>Vertebrata</taxon>
        <taxon>Euteleostomi</taxon>
        <taxon>Archelosauria</taxon>
        <taxon>Archosauria</taxon>
        <taxon>Dinosauria</taxon>
        <taxon>Saurischia</taxon>
        <taxon>Theropoda</taxon>
        <taxon>Coelurosauria</taxon>
        <taxon>Aves</taxon>
        <taxon>Neognathae</taxon>
        <taxon>Neoaves</taxon>
        <taxon>Telluraves</taxon>
        <taxon>Australaves</taxon>
        <taxon>Passeriformes</taxon>
        <taxon>Meliphagoidea</taxon>
        <taxon>Maluridae</taxon>
        <taxon>Malurus</taxon>
    </lineage>
</organism>
<dbReference type="GO" id="GO:0030166">
    <property type="term" value="P:proteoglycan biosynthetic process"/>
    <property type="evidence" value="ECO:0007669"/>
    <property type="project" value="TreeGrafter"/>
</dbReference>
<dbReference type="InterPro" id="IPR003859">
    <property type="entry name" value="Galactosyl_T"/>
</dbReference>
<dbReference type="InterPro" id="IPR027791">
    <property type="entry name" value="Galactosyl_T_C"/>
</dbReference>
<accession>A0A8C5UKA5</accession>
<dbReference type="GO" id="GO:0005975">
    <property type="term" value="P:carbohydrate metabolic process"/>
    <property type="evidence" value="ECO:0007669"/>
    <property type="project" value="InterPro"/>
</dbReference>
<dbReference type="AlphaFoldDB" id="A0A8C5UKA5"/>
<keyword evidence="3" id="KW-0464">Manganese</keyword>
<name>A0A8C5UKA5_9PASS</name>
<evidence type="ECO:0000313" key="5">
    <source>
        <dbReference type="Ensembl" id="ENSMCSP00000021971.1"/>
    </source>
</evidence>
<evidence type="ECO:0000313" key="6">
    <source>
        <dbReference type="Proteomes" id="UP000694560"/>
    </source>
</evidence>
<dbReference type="GO" id="GO:0046525">
    <property type="term" value="F:xylosylprotein 4-beta-galactosyltransferase activity"/>
    <property type="evidence" value="ECO:0007669"/>
    <property type="project" value="TreeGrafter"/>
</dbReference>
<keyword evidence="6" id="KW-1185">Reference proteome</keyword>
<evidence type="ECO:0000256" key="3">
    <source>
        <dbReference type="ARBA" id="ARBA00023211"/>
    </source>
</evidence>
<evidence type="ECO:0000256" key="2">
    <source>
        <dbReference type="ARBA" id="ARBA00022679"/>
    </source>
</evidence>
<dbReference type="Gene3D" id="3.90.550.10">
    <property type="entry name" value="Spore Coat Polysaccharide Biosynthesis Protein SpsA, Chain A"/>
    <property type="match status" value="1"/>
</dbReference>
<dbReference type="GO" id="GO:0000139">
    <property type="term" value="C:Golgi membrane"/>
    <property type="evidence" value="ECO:0007669"/>
    <property type="project" value="UniProtKB-SubCell"/>
</dbReference>
<reference evidence="5" key="2">
    <citation type="submission" date="2025-09" db="UniProtKB">
        <authorList>
            <consortium name="Ensembl"/>
        </authorList>
    </citation>
    <scope>IDENTIFICATION</scope>
</reference>
<protein>
    <recommendedName>
        <fullName evidence="4">Galactosyltransferase C-terminal domain-containing protein</fullName>
    </recommendedName>
</protein>
<sequence length="136" mass="15550">CSDVILLPQTSTWTQLFPEQALPLVLDLGWTLLQCNGMSNRFWGWGREDDEFYRRIKGAGLQVRAPCTDPAWRKRDQKRIAAQKQEQFKVDREGGLNNVRYQIESRTDLSVAGAPCTVLNILLDCDTNETPWCTFG</sequence>
<keyword evidence="2" id="KW-0808">Transferase</keyword>
<dbReference type="Proteomes" id="UP000694560">
    <property type="component" value="Unplaced"/>
</dbReference>
<feature type="domain" description="Galactosyltransferase C-terminal" evidence="4">
    <location>
        <begin position="34"/>
        <end position="68"/>
    </location>
</feature>